<sequence length="122" mass="13591">MGQSVVVLEKDPKLARSLAGGLRPHFSVQVIQSREELRERLAKNHPEAVVLNIEYWRMTDVESLHHDFPEVSIVCTHRIPDEEMWMAALEAGATDMCPADDVENVLTSVRRGMALSRGAVAA</sequence>
<dbReference type="EMBL" id="OMOD01000018">
    <property type="protein sequence ID" value="SPF33101.1"/>
    <property type="molecule type" value="Genomic_DNA"/>
</dbReference>
<name>A0A2U3K0C4_9BACT</name>
<dbReference type="OrthoDB" id="123104at2"/>
<evidence type="ECO:0008006" key="3">
    <source>
        <dbReference type="Google" id="ProtNLM"/>
    </source>
</evidence>
<dbReference type="InterPro" id="IPR011006">
    <property type="entry name" value="CheY-like_superfamily"/>
</dbReference>
<gene>
    <name evidence="1" type="ORF">SBA1_1140013</name>
</gene>
<evidence type="ECO:0000313" key="2">
    <source>
        <dbReference type="Proteomes" id="UP000238701"/>
    </source>
</evidence>
<proteinExistence type="predicted"/>
<dbReference type="SUPFAM" id="SSF52172">
    <property type="entry name" value="CheY-like"/>
    <property type="match status" value="1"/>
</dbReference>
<protein>
    <recommendedName>
        <fullName evidence="3">Response regulatory domain-containing protein</fullName>
    </recommendedName>
</protein>
<dbReference type="Proteomes" id="UP000238701">
    <property type="component" value="Unassembled WGS sequence"/>
</dbReference>
<organism evidence="1 2">
    <name type="scientific">Candidatus Sulfotelmatobacter kueseliae</name>
    <dbReference type="NCBI Taxonomy" id="2042962"/>
    <lineage>
        <taxon>Bacteria</taxon>
        <taxon>Pseudomonadati</taxon>
        <taxon>Acidobacteriota</taxon>
        <taxon>Terriglobia</taxon>
        <taxon>Terriglobales</taxon>
        <taxon>Candidatus Korobacteraceae</taxon>
        <taxon>Candidatus Sulfotelmatobacter</taxon>
    </lineage>
</organism>
<dbReference type="AlphaFoldDB" id="A0A2U3K0C4"/>
<reference evidence="2" key="1">
    <citation type="submission" date="2018-02" db="EMBL/GenBank/DDBJ databases">
        <authorList>
            <person name="Hausmann B."/>
        </authorList>
    </citation>
    <scope>NUCLEOTIDE SEQUENCE [LARGE SCALE GENOMIC DNA]</scope>
    <source>
        <strain evidence="2">Peat soil MAG SbA1</strain>
    </source>
</reference>
<accession>A0A2U3K0C4</accession>
<evidence type="ECO:0000313" key="1">
    <source>
        <dbReference type="EMBL" id="SPF33101.1"/>
    </source>
</evidence>
<dbReference type="Gene3D" id="3.40.50.2300">
    <property type="match status" value="1"/>
</dbReference>